<dbReference type="PROSITE" id="PS50297">
    <property type="entry name" value="ANK_REP_REGION"/>
    <property type="match status" value="1"/>
</dbReference>
<dbReference type="SMART" id="SM00248">
    <property type="entry name" value="ANK"/>
    <property type="match status" value="5"/>
</dbReference>
<dbReference type="PANTHER" id="PTHR24198:SF193">
    <property type="match status" value="1"/>
</dbReference>
<name>A0A5N6E5M3_9EURO</name>
<gene>
    <name evidence="4" type="ORF">BDV33DRAFT_211204</name>
</gene>
<dbReference type="InterPro" id="IPR036770">
    <property type="entry name" value="Ankyrin_rpt-contain_sf"/>
</dbReference>
<dbReference type="InterPro" id="IPR002110">
    <property type="entry name" value="Ankyrin_rpt"/>
</dbReference>
<reference evidence="4 5" key="1">
    <citation type="submission" date="2019-04" db="EMBL/GenBank/DDBJ databases">
        <title>Fungal friends and foes A comparative genomics study of 23 Aspergillus species from section Flavi.</title>
        <authorList>
            <consortium name="DOE Joint Genome Institute"/>
            <person name="Kjaerbolling I."/>
            <person name="Vesth T.C."/>
            <person name="Frisvad J.C."/>
            <person name="Nybo J.L."/>
            <person name="Theobald S."/>
            <person name="Kildgaard S."/>
            <person name="Petersen T.I."/>
            <person name="Kuo A."/>
            <person name="Sato A."/>
            <person name="Lyhne E.K."/>
            <person name="Kogle M.E."/>
            <person name="Wiebenga A."/>
            <person name="Kun R.S."/>
            <person name="Lubbers R.J."/>
            <person name="Makela M.R."/>
            <person name="Barry K."/>
            <person name="Chovatia M."/>
            <person name="Clum A."/>
            <person name="Daum C."/>
            <person name="Haridas S."/>
            <person name="He G."/>
            <person name="LaButti K."/>
            <person name="Lipzen A."/>
            <person name="Mondo S."/>
            <person name="Pangilinan J."/>
            <person name="Riley R."/>
            <person name="Salamov A."/>
            <person name="Simmons B.A."/>
            <person name="Magnuson J.K."/>
            <person name="Henrissat B."/>
            <person name="Mortensen U.H."/>
            <person name="Larsen T.O."/>
            <person name="De vries R.P."/>
            <person name="Grigoriev I.V."/>
            <person name="Machida M."/>
            <person name="Baker S.E."/>
            <person name="Andersen M.R."/>
        </authorList>
    </citation>
    <scope>NUCLEOTIDE SEQUENCE [LARGE SCALE GENOMIC DNA]</scope>
    <source>
        <strain evidence="4 5">CBS 126849</strain>
    </source>
</reference>
<keyword evidence="2 3" id="KW-0040">ANK repeat</keyword>
<evidence type="ECO:0000256" key="2">
    <source>
        <dbReference type="ARBA" id="ARBA00023043"/>
    </source>
</evidence>
<dbReference type="PANTHER" id="PTHR24198">
    <property type="entry name" value="ANKYRIN REPEAT AND PROTEIN KINASE DOMAIN-CONTAINING PROTEIN"/>
    <property type="match status" value="1"/>
</dbReference>
<protein>
    <submittedName>
        <fullName evidence="4">Ankyrin repeat-containing domain protein</fullName>
    </submittedName>
</protein>
<keyword evidence="1" id="KW-0677">Repeat</keyword>
<dbReference type="PROSITE" id="PS50088">
    <property type="entry name" value="ANK_REPEAT"/>
    <property type="match status" value="1"/>
</dbReference>
<dbReference type="Gene3D" id="1.25.40.20">
    <property type="entry name" value="Ankyrin repeat-containing domain"/>
    <property type="match status" value="1"/>
</dbReference>
<feature type="repeat" description="ANK" evidence="3">
    <location>
        <begin position="56"/>
        <end position="88"/>
    </location>
</feature>
<proteinExistence type="predicted"/>
<organism evidence="4 5">
    <name type="scientific">Aspergillus novoparasiticus</name>
    <dbReference type="NCBI Taxonomy" id="986946"/>
    <lineage>
        <taxon>Eukaryota</taxon>
        <taxon>Fungi</taxon>
        <taxon>Dikarya</taxon>
        <taxon>Ascomycota</taxon>
        <taxon>Pezizomycotina</taxon>
        <taxon>Eurotiomycetes</taxon>
        <taxon>Eurotiomycetidae</taxon>
        <taxon>Eurotiales</taxon>
        <taxon>Aspergillaceae</taxon>
        <taxon>Aspergillus</taxon>
        <taxon>Aspergillus subgen. Circumdati</taxon>
    </lineage>
</organism>
<dbReference type="AlphaFoldDB" id="A0A5N6E5M3"/>
<evidence type="ECO:0000313" key="5">
    <source>
        <dbReference type="Proteomes" id="UP000326799"/>
    </source>
</evidence>
<evidence type="ECO:0000313" key="4">
    <source>
        <dbReference type="EMBL" id="KAB8212609.1"/>
    </source>
</evidence>
<dbReference type="Proteomes" id="UP000326799">
    <property type="component" value="Unassembled WGS sequence"/>
</dbReference>
<sequence length="219" mass="24386">MNISLVRQLQERGADCNTVACCGYTPLAWAALHNNVFRAKLLLGVTDIRVKAKGSNEVPPLWAACFAGNVDTVDLLLKHGADVNERRGRGSAPLHISIIRDHIKVTKRLLSEHHRLHHNSRFKYQTALIYAAANGNAAIVELLLNTSRIQVNAVDKQRRTALWWAAAGGHIDVVKLLTNHPMARPSMNRNQRRTASAVAKQRKHHEVQAYLDALCIPHC</sequence>
<dbReference type="SUPFAM" id="SSF48403">
    <property type="entry name" value="Ankyrin repeat"/>
    <property type="match status" value="1"/>
</dbReference>
<accession>A0A5N6E5M3</accession>
<keyword evidence="5" id="KW-1185">Reference proteome</keyword>
<evidence type="ECO:0000256" key="1">
    <source>
        <dbReference type="ARBA" id="ARBA00022737"/>
    </source>
</evidence>
<dbReference type="EMBL" id="ML734223">
    <property type="protein sequence ID" value="KAB8212609.1"/>
    <property type="molecule type" value="Genomic_DNA"/>
</dbReference>
<evidence type="ECO:0000256" key="3">
    <source>
        <dbReference type="PROSITE-ProRule" id="PRU00023"/>
    </source>
</evidence>
<dbReference type="Pfam" id="PF12796">
    <property type="entry name" value="Ank_2"/>
    <property type="match status" value="2"/>
</dbReference>